<dbReference type="EMBL" id="NVUS01000034">
    <property type="protein sequence ID" value="PCI97052.1"/>
    <property type="molecule type" value="Genomic_DNA"/>
</dbReference>
<evidence type="ECO:0000256" key="1">
    <source>
        <dbReference type="SAM" id="Phobius"/>
    </source>
</evidence>
<proteinExistence type="predicted"/>
<feature type="transmembrane region" description="Helical" evidence="1">
    <location>
        <begin position="114"/>
        <end position="135"/>
    </location>
</feature>
<name>A0A2A4YQG8_9PROT</name>
<gene>
    <name evidence="2" type="ORF">COB13_16465</name>
</gene>
<reference evidence="2" key="2">
    <citation type="journal article" date="2018" name="ISME J.">
        <title>A dynamic microbial community with high functional redundancy inhabits the cold, oxic subseafloor aquifer.</title>
        <authorList>
            <person name="Tully B.J."/>
            <person name="Wheat C.G."/>
            <person name="Glazer B.T."/>
            <person name="Huber J.A."/>
        </authorList>
    </citation>
    <scope>NUCLEOTIDE SEQUENCE</scope>
    <source>
        <strain evidence="2">NORP83</strain>
    </source>
</reference>
<protein>
    <submittedName>
        <fullName evidence="2">Uncharacterized protein</fullName>
    </submittedName>
</protein>
<feature type="transmembrane region" description="Helical" evidence="1">
    <location>
        <begin position="142"/>
        <end position="161"/>
    </location>
</feature>
<feature type="transmembrane region" description="Helical" evidence="1">
    <location>
        <begin position="31"/>
        <end position="49"/>
    </location>
</feature>
<keyword evidence="1" id="KW-1133">Transmembrane helix</keyword>
<comment type="caution">
    <text evidence="2">The sequence shown here is derived from an EMBL/GenBank/DDBJ whole genome shotgun (WGS) entry which is preliminary data.</text>
</comment>
<dbReference type="AlphaFoldDB" id="A0A2A4YQG8"/>
<accession>A0A2A4YQG8</accession>
<feature type="transmembrane region" description="Helical" evidence="1">
    <location>
        <begin position="181"/>
        <end position="202"/>
    </location>
</feature>
<keyword evidence="1" id="KW-0472">Membrane</keyword>
<feature type="transmembrane region" description="Helical" evidence="1">
    <location>
        <begin position="79"/>
        <end position="102"/>
    </location>
</feature>
<organism evidence="2">
    <name type="scientific">OCS116 cluster bacterium</name>
    <dbReference type="NCBI Taxonomy" id="2030921"/>
    <lineage>
        <taxon>Bacteria</taxon>
        <taxon>Pseudomonadati</taxon>
        <taxon>Pseudomonadota</taxon>
        <taxon>Alphaproteobacteria</taxon>
        <taxon>OCS116 cluster</taxon>
    </lineage>
</organism>
<keyword evidence="1" id="KW-0812">Transmembrane</keyword>
<evidence type="ECO:0000313" key="2">
    <source>
        <dbReference type="EMBL" id="PCI97052.1"/>
    </source>
</evidence>
<reference key="1">
    <citation type="submission" date="2017-08" db="EMBL/GenBank/DDBJ databases">
        <title>A dynamic microbial community with high functional redundancy inhabits the cold, oxic subseafloor aquifer.</title>
        <authorList>
            <person name="Tully B.J."/>
            <person name="Wheat C.G."/>
            <person name="Glazer B.T."/>
            <person name="Huber J.A."/>
        </authorList>
    </citation>
    <scope>NUCLEOTIDE SEQUENCE [LARGE SCALE GENOMIC DNA]</scope>
</reference>
<sequence>MISIFCLMSLLAIAGLSLIYGHIPNFVFMNVGFTILIVPTAACGIALLIQTNVFEKEKSTQVFIMSLPITVKEFTLAKLLVNLPVFGALWIVTAGVAFYFTFGLGLLPLGAVPFITMIFLGIFAAYSCILSISLVSQSLSTTIWGIMFFEAGTSAYLWIVAFLDPIKNTIYGPNTVWNSTAITIVAIQVLVIVFVLVGTIFIQNKKRDFI</sequence>